<protein>
    <submittedName>
        <fullName evidence="4">AraC family transcriptional regulator</fullName>
    </submittedName>
</protein>
<dbReference type="SUPFAM" id="SSF46689">
    <property type="entry name" value="Homeodomain-like"/>
    <property type="match status" value="2"/>
</dbReference>
<evidence type="ECO:0000313" key="5">
    <source>
        <dbReference type="Proteomes" id="UP001466933"/>
    </source>
</evidence>
<name>A0ABU9WD26_9BURK</name>
<gene>
    <name evidence="4" type="ORF">VOI36_02410</name>
</gene>
<dbReference type="InterPro" id="IPR009057">
    <property type="entry name" value="Homeodomain-like_sf"/>
</dbReference>
<dbReference type="InterPro" id="IPR018060">
    <property type="entry name" value="HTH_AraC"/>
</dbReference>
<evidence type="ECO:0000256" key="1">
    <source>
        <dbReference type="ARBA" id="ARBA00023015"/>
    </source>
</evidence>
<evidence type="ECO:0000259" key="3">
    <source>
        <dbReference type="PROSITE" id="PS01124"/>
    </source>
</evidence>
<dbReference type="InterPro" id="IPR009594">
    <property type="entry name" value="Tscrpt_reg_HTH_AraC_N"/>
</dbReference>
<organism evidence="4 5">
    <name type="scientific">Burkholderia theae</name>
    <dbReference type="NCBI Taxonomy" id="3143496"/>
    <lineage>
        <taxon>Bacteria</taxon>
        <taxon>Pseudomonadati</taxon>
        <taxon>Pseudomonadota</taxon>
        <taxon>Betaproteobacteria</taxon>
        <taxon>Burkholderiales</taxon>
        <taxon>Burkholderiaceae</taxon>
        <taxon>Burkholderia</taxon>
    </lineage>
</organism>
<proteinExistence type="predicted"/>
<dbReference type="PROSITE" id="PS01124">
    <property type="entry name" value="HTH_ARAC_FAMILY_2"/>
    <property type="match status" value="1"/>
</dbReference>
<dbReference type="Pfam" id="PF06719">
    <property type="entry name" value="AraC_N"/>
    <property type="match status" value="1"/>
</dbReference>
<evidence type="ECO:0000313" key="4">
    <source>
        <dbReference type="EMBL" id="MEN2468730.1"/>
    </source>
</evidence>
<keyword evidence="5" id="KW-1185">Reference proteome</keyword>
<dbReference type="PANTHER" id="PTHR43436:SF1">
    <property type="entry name" value="TRANSCRIPTIONAL REGULATORY PROTEIN"/>
    <property type="match status" value="1"/>
</dbReference>
<dbReference type="Pfam" id="PF12833">
    <property type="entry name" value="HTH_18"/>
    <property type="match status" value="1"/>
</dbReference>
<comment type="caution">
    <text evidence="4">The sequence shown here is derived from an EMBL/GenBank/DDBJ whole genome shotgun (WGS) entry which is preliminary data.</text>
</comment>
<dbReference type="Proteomes" id="UP001466933">
    <property type="component" value="Unassembled WGS sequence"/>
</dbReference>
<dbReference type="SMART" id="SM00342">
    <property type="entry name" value="HTH_ARAC"/>
    <property type="match status" value="1"/>
</dbReference>
<dbReference type="RefSeq" id="WP_343490611.1">
    <property type="nucleotide sequence ID" value="NZ_JBCPYA010000001.1"/>
</dbReference>
<dbReference type="PANTHER" id="PTHR43436">
    <property type="entry name" value="ARAC-FAMILY TRANSCRIPTIONAL REGULATOR"/>
    <property type="match status" value="1"/>
</dbReference>
<feature type="domain" description="HTH araC/xylS-type" evidence="3">
    <location>
        <begin position="235"/>
        <end position="333"/>
    </location>
</feature>
<dbReference type="EMBL" id="JBCPYA010000001">
    <property type="protein sequence ID" value="MEN2468730.1"/>
    <property type="molecule type" value="Genomic_DNA"/>
</dbReference>
<evidence type="ECO:0000256" key="2">
    <source>
        <dbReference type="ARBA" id="ARBA00023163"/>
    </source>
</evidence>
<keyword evidence="1" id="KW-0805">Transcription regulation</keyword>
<dbReference type="Gene3D" id="1.10.10.60">
    <property type="entry name" value="Homeodomain-like"/>
    <property type="match status" value="1"/>
</dbReference>
<reference evidence="4 5" key="1">
    <citation type="submission" date="2024-05" db="EMBL/GenBank/DDBJ databases">
        <title>Burkholderia sp. Nov. a novel bacteria isolated from rhizosphere soil of Camellia sinensis.</title>
        <authorList>
            <person name="Dong Y."/>
        </authorList>
    </citation>
    <scope>NUCLEOTIDE SEQUENCE [LARGE SCALE GENOMIC DNA]</scope>
    <source>
        <strain evidence="4 5">GS2Y</strain>
    </source>
</reference>
<sequence>MKNRQHRVEGAAADILRVRISCTILRKCSGCDAGRDRVCDTRTMEKITDLAALIARHAPADGAVDTAIEGLGLLRSSATTEPVHTLYEPSCCIVAQGRKRAVVGGRAYQYDPSNYLIVGLDLPVIGAVIEASADKPYLSVRLPLNRQALADMLMHDSAKPDRGAERASPAIAVEAATPHLIDAATRLLHLLDTPDDVPALAPLIEREILYRLLRGPHAGMLHQIAYQTGRISRIQRAIVFIRQHFTEDFAIDELAALADMSVSTFHAQFKAATHMSPLRFRAQIRLQEARRLMLAEGLGAAEAGYRVGYESPSQFSREYGRLFNVPPKRDAEKRKALALA</sequence>
<accession>A0ABU9WD26</accession>
<keyword evidence="2" id="KW-0804">Transcription</keyword>